<dbReference type="AlphaFoldDB" id="A0AAD9GBM3"/>
<evidence type="ECO:0000313" key="2">
    <source>
        <dbReference type="Proteomes" id="UP001259832"/>
    </source>
</evidence>
<dbReference type="Pfam" id="PF12796">
    <property type="entry name" value="Ank_2"/>
    <property type="match status" value="1"/>
</dbReference>
<dbReference type="PANTHER" id="PTHR46586:SF3">
    <property type="entry name" value="ANKYRIN REPEAT-CONTAINING PROTEIN"/>
    <property type="match status" value="1"/>
</dbReference>
<proteinExistence type="predicted"/>
<accession>A0AAD9GBM3</accession>
<dbReference type="Gene3D" id="1.25.40.20">
    <property type="entry name" value="Ankyrin repeat-containing domain"/>
    <property type="match status" value="3"/>
</dbReference>
<comment type="caution">
    <text evidence="1">The sequence shown here is derived from an EMBL/GenBank/DDBJ whole genome shotgun (WGS) entry which is preliminary data.</text>
</comment>
<dbReference type="PANTHER" id="PTHR46586">
    <property type="entry name" value="ANKYRIN REPEAT-CONTAINING PROTEIN"/>
    <property type="match status" value="1"/>
</dbReference>
<dbReference type="InterPro" id="IPR002110">
    <property type="entry name" value="Ankyrin_rpt"/>
</dbReference>
<reference evidence="1" key="1">
    <citation type="submission" date="2023-08" db="EMBL/GenBank/DDBJ databases">
        <title>Reference Genome Resource for the Citrus Pathogen Phytophthora citrophthora.</title>
        <authorList>
            <person name="Moller H."/>
            <person name="Coetzee B."/>
            <person name="Rose L.J."/>
            <person name="Van Niekerk J.M."/>
        </authorList>
    </citation>
    <scope>NUCLEOTIDE SEQUENCE</scope>
    <source>
        <strain evidence="1">STE-U-9442</strain>
    </source>
</reference>
<dbReference type="EMBL" id="JASMQC010000023">
    <property type="protein sequence ID" value="KAK1935386.1"/>
    <property type="molecule type" value="Genomic_DNA"/>
</dbReference>
<dbReference type="SUPFAM" id="SSF48403">
    <property type="entry name" value="Ankyrin repeat"/>
    <property type="match status" value="1"/>
</dbReference>
<dbReference type="InterPro" id="IPR036770">
    <property type="entry name" value="Ankyrin_rpt-contain_sf"/>
</dbReference>
<evidence type="ECO:0000313" key="1">
    <source>
        <dbReference type="EMBL" id="KAK1935386.1"/>
    </source>
</evidence>
<protein>
    <submittedName>
        <fullName evidence="1">Ankyrin repeat protein</fullName>
    </submittedName>
</protein>
<dbReference type="InterPro" id="IPR052050">
    <property type="entry name" value="SecEffector_AnkRepeat"/>
</dbReference>
<keyword evidence="2" id="KW-1185">Reference proteome</keyword>
<sequence length="488" mass="54318">MDHLVLHKAAAAGHVESLQWFQDNGIYTTFDTGALVLAAEAGQLEVVQWMLDRDRTDDKLKDGYGTGIRYDFSRRQTFLTSLGGEAGLAINSAAVNGHLEVAKLLHANTEKYRNQVEIDTNESRRLYRMKDLDNCFDMGSTPKDTVREVSGETMMLAVERGLLDVVKWLYSVYTQYHADRTMNLFWAREDVNKNGFISAIDTNDLQSTYYSVVDAAAGSGHLEIMQYLLQVGGGDEDEEQTVNPFRKLRFWFDMPLKAKCTTAAMDMAAAHGHLGIVQWLHANCSEGCTTAAMDLAAENGHLEIVKWLHANRKEGCTSDAMNGASARGHLHVVKWLHEHTTEGCTTDAMDNAAGGGHLEVLKWLHENRTEGCTAAAMDGAATGNHVDIVEWLHNHGAECTTGAMDGVAHGGHLRLLRWLFESRKEGFTSEALRNATHNNQFETALILHNIAQQGLAKEIEIMDTEQSDDWIAQQYLQMAEKFRTLGFL</sequence>
<dbReference type="SMART" id="SM00248">
    <property type="entry name" value="ANK"/>
    <property type="match status" value="5"/>
</dbReference>
<name>A0AAD9GBM3_9STRA</name>
<dbReference type="Proteomes" id="UP001259832">
    <property type="component" value="Unassembled WGS sequence"/>
</dbReference>
<gene>
    <name evidence="1" type="ORF">P3T76_010611</name>
</gene>
<organism evidence="1 2">
    <name type="scientific">Phytophthora citrophthora</name>
    <dbReference type="NCBI Taxonomy" id="4793"/>
    <lineage>
        <taxon>Eukaryota</taxon>
        <taxon>Sar</taxon>
        <taxon>Stramenopiles</taxon>
        <taxon>Oomycota</taxon>
        <taxon>Peronosporomycetes</taxon>
        <taxon>Peronosporales</taxon>
        <taxon>Peronosporaceae</taxon>
        <taxon>Phytophthora</taxon>
    </lineage>
</organism>